<dbReference type="AlphaFoldDB" id="G5IBC6"/>
<keyword evidence="1" id="KW-1133">Transmembrane helix</keyword>
<keyword evidence="3" id="KW-1185">Reference proteome</keyword>
<proteinExistence type="predicted"/>
<gene>
    <name evidence="2" type="ORF">HMPREF9473_00848</name>
</gene>
<evidence type="ECO:0000313" key="2">
    <source>
        <dbReference type="EMBL" id="EHI61233.1"/>
    </source>
</evidence>
<protein>
    <recommendedName>
        <fullName evidence="4">Glucosyl transferase GtrII</fullName>
    </recommendedName>
</protein>
<dbReference type="EMBL" id="ADLN01000006">
    <property type="protein sequence ID" value="EHI61233.1"/>
    <property type="molecule type" value="Genomic_DNA"/>
</dbReference>
<evidence type="ECO:0000256" key="1">
    <source>
        <dbReference type="SAM" id="Phobius"/>
    </source>
</evidence>
<feature type="transmembrane region" description="Helical" evidence="1">
    <location>
        <begin position="363"/>
        <end position="383"/>
    </location>
</feature>
<organism evidence="2 3">
    <name type="scientific">Hungatella hathewayi WAL-18680</name>
    <dbReference type="NCBI Taxonomy" id="742737"/>
    <lineage>
        <taxon>Bacteria</taxon>
        <taxon>Bacillati</taxon>
        <taxon>Bacillota</taxon>
        <taxon>Clostridia</taxon>
        <taxon>Lachnospirales</taxon>
        <taxon>Lachnospiraceae</taxon>
        <taxon>Hungatella</taxon>
    </lineage>
</organism>
<feature type="transmembrane region" description="Helical" evidence="1">
    <location>
        <begin position="89"/>
        <end position="110"/>
    </location>
</feature>
<feature type="transmembrane region" description="Helical" evidence="1">
    <location>
        <begin position="143"/>
        <end position="159"/>
    </location>
</feature>
<dbReference type="Proteomes" id="UP000005384">
    <property type="component" value="Unassembled WGS sequence"/>
</dbReference>
<feature type="transmembrane region" description="Helical" evidence="1">
    <location>
        <begin position="403"/>
        <end position="422"/>
    </location>
</feature>
<feature type="transmembrane region" description="Helical" evidence="1">
    <location>
        <begin position="304"/>
        <end position="323"/>
    </location>
</feature>
<accession>G5IBC6</accession>
<comment type="caution">
    <text evidence="2">The sequence shown here is derived from an EMBL/GenBank/DDBJ whole genome shotgun (WGS) entry which is preliminary data.</text>
</comment>
<dbReference type="HOGENOM" id="CLU_038687_0_0_9"/>
<keyword evidence="1" id="KW-0812">Transmembrane</keyword>
<dbReference type="Pfam" id="PF14264">
    <property type="entry name" value="Glucos_trans_II"/>
    <property type="match status" value="1"/>
</dbReference>
<feature type="transmembrane region" description="Helical" evidence="1">
    <location>
        <begin position="117"/>
        <end position="137"/>
    </location>
</feature>
<dbReference type="OrthoDB" id="1851717at2"/>
<evidence type="ECO:0008006" key="4">
    <source>
        <dbReference type="Google" id="ProtNLM"/>
    </source>
</evidence>
<sequence length="554" mass="61744">MSVMFENTDDWVKEKIRGISHRSRVTFTAAAAAGILAHMYTLTNKLPNYDELTFGAGGVGVTVSSGRWGLEALHQLSILLVGESYSLPWFSGMIAIVFMALAACYVVKFLDIRQDILCVLTGSVLVVYPAFTCAMFFMFTARYYAFAVFLMAWGLYQFDRQLSVASQRKREGVSGYRRSLFFAWLAGIGCVMLATSVFQAYYPLAAGLCVVKLIQMCLGGEAGEYGKVFRKAWIYLAMLVAAVALYILSAKAVAALAGDPLSGYRGMNRLGTIRAAQIPWMVKEIYKSVILLFTSDFYQVNPTAFLRVALAVCCLFTAVLSAVCMWPKCREKGGVLLTAELVVFVLILPFCLNGIIIMQPDSWFYTLMEYGTVTIFLCPLAVLDTVLSGGRLNDACPAKLRKAADIVITFSILCCVGIYIWFDNGNYVTMDYAYRSAESYFTSMLTQVRMTEGYTDEMPVYVLGWDSEIADKSFASNGSLEVFNMAGKNDSLVHAWNWYAFLENYLNYRQFDWDEEKIDELWSSPEAGAMPCYPDQGSITRMGDGIVIKIAEKE</sequence>
<feature type="transmembrane region" description="Helical" evidence="1">
    <location>
        <begin position="232"/>
        <end position="257"/>
    </location>
</feature>
<feature type="transmembrane region" description="Helical" evidence="1">
    <location>
        <begin position="180"/>
        <end position="198"/>
    </location>
</feature>
<feature type="transmembrane region" description="Helical" evidence="1">
    <location>
        <begin position="335"/>
        <end position="357"/>
    </location>
</feature>
<feature type="transmembrane region" description="Helical" evidence="1">
    <location>
        <begin position="25"/>
        <end position="43"/>
    </location>
</feature>
<reference evidence="2 3" key="1">
    <citation type="submission" date="2011-08" db="EMBL/GenBank/DDBJ databases">
        <title>The Genome Sequence of Clostridium hathewayi WAL-18680.</title>
        <authorList>
            <consortium name="The Broad Institute Genome Sequencing Platform"/>
            <person name="Earl A."/>
            <person name="Ward D."/>
            <person name="Feldgarden M."/>
            <person name="Gevers D."/>
            <person name="Finegold S.M."/>
            <person name="Summanen P.H."/>
            <person name="Molitoris D.R."/>
            <person name="Song M."/>
            <person name="Daigneault M."/>
            <person name="Allen-Vercoe E."/>
            <person name="Young S.K."/>
            <person name="Zeng Q."/>
            <person name="Gargeya S."/>
            <person name="Fitzgerald M."/>
            <person name="Haas B."/>
            <person name="Abouelleil A."/>
            <person name="Alvarado L."/>
            <person name="Arachchi H.M."/>
            <person name="Berlin A."/>
            <person name="Brown A."/>
            <person name="Chapman S.B."/>
            <person name="Chen Z."/>
            <person name="Dunbar C."/>
            <person name="Freedman E."/>
            <person name="Gearin G."/>
            <person name="Gellesch M."/>
            <person name="Goldberg J."/>
            <person name="Griggs A."/>
            <person name="Gujja S."/>
            <person name="Heiman D."/>
            <person name="Howarth C."/>
            <person name="Larson L."/>
            <person name="Lui A."/>
            <person name="MacDonald P.J.P."/>
            <person name="Montmayeur A."/>
            <person name="Murphy C."/>
            <person name="Neiman D."/>
            <person name="Pearson M."/>
            <person name="Priest M."/>
            <person name="Roberts A."/>
            <person name="Saif S."/>
            <person name="Shea T."/>
            <person name="Shenoy N."/>
            <person name="Sisk P."/>
            <person name="Stolte C."/>
            <person name="Sykes S."/>
            <person name="Wortman J."/>
            <person name="Nusbaum C."/>
            <person name="Birren B."/>
        </authorList>
    </citation>
    <scope>NUCLEOTIDE SEQUENCE [LARGE SCALE GENOMIC DNA]</scope>
    <source>
        <strain evidence="2 3">WAL-18680</strain>
    </source>
</reference>
<evidence type="ECO:0000313" key="3">
    <source>
        <dbReference type="Proteomes" id="UP000005384"/>
    </source>
</evidence>
<dbReference type="InterPro" id="IPR025686">
    <property type="entry name" value="Glucos_trans_II"/>
</dbReference>
<name>G5IBC6_9FIRM</name>
<dbReference type="PATRIC" id="fig|742737.3.peg.843"/>
<keyword evidence="1" id="KW-0472">Membrane</keyword>